<protein>
    <recommendedName>
        <fullName evidence="7">TM7S3/TM198-like domain-containing protein</fullName>
    </recommendedName>
</protein>
<dbReference type="Proteomes" id="UP001497623">
    <property type="component" value="Unassembled WGS sequence"/>
</dbReference>
<evidence type="ECO:0000256" key="5">
    <source>
        <dbReference type="SAM" id="MobiDB-lite"/>
    </source>
</evidence>
<evidence type="ECO:0000256" key="4">
    <source>
        <dbReference type="ARBA" id="ARBA00023136"/>
    </source>
</evidence>
<dbReference type="GO" id="GO:0005886">
    <property type="term" value="C:plasma membrane"/>
    <property type="evidence" value="ECO:0007669"/>
    <property type="project" value="TreeGrafter"/>
</dbReference>
<comment type="caution">
    <text evidence="8">The sequence shown here is derived from an EMBL/GenBank/DDBJ whole genome shotgun (WGS) entry which is preliminary data.</text>
</comment>
<name>A0AAV2PYW6_MEGNR</name>
<dbReference type="InterPro" id="IPR042502">
    <property type="entry name" value="TM7SF3"/>
</dbReference>
<feature type="transmembrane region" description="Helical" evidence="6">
    <location>
        <begin position="236"/>
        <end position="258"/>
    </location>
</feature>
<sequence>TATSNCSVNSTNPGIIIRKYQPCKNYTIEQDHREFFLSNNHACKVAVLLIVLQYSYKDPIPGGVHDLDPSKRQMAHPYLVLTPNILTTQVQFSIATVRKENLSDADIVYDIYLSYMYEGDMTERDYWKLLIDISTMEGLKKRARKVKSHSPNFTNIALHDYFVSYSGVGAVITVATHVNGSHFALYTAAVSYGCDFIAGEEYQCTKLINPLAKLFCASLLFLGTILLVFGHRWLNYTMFIAGFFGGWCFLFVLFSQIPDAKIDGLGWGTLFGALICGVSWLMIWHRFKRPFYSALLIIILNSFFVAMVFIHFLKYGIVPTYYNMAAFVIFPVLFAILIIAYSIRNIKLIHIFSCTFLGSFITIVPFSFYFGATLMYIVINVIGAITVNHYSGAIGYPPFQTWDIILLCVWILLFAGGMFYQLYKEHSSPPFHPPSLASWNATKKALTFVWSQIISLLYGDADTPDNDQCSMRSIITRTTTRIMNCLTCRKRRDSESGYESLPRQHSSAQEDLPNLGDDHPSSTAFDNFKEKAQSWIKKFQTGIMKKDNVESSSQPDTVADQERLLDEDPSGSSTAFGKTQVILHDSYVDDSIT</sequence>
<organism evidence="8 9">
    <name type="scientific">Meganyctiphanes norvegica</name>
    <name type="common">Northern krill</name>
    <name type="synonym">Thysanopoda norvegica</name>
    <dbReference type="NCBI Taxonomy" id="48144"/>
    <lineage>
        <taxon>Eukaryota</taxon>
        <taxon>Metazoa</taxon>
        <taxon>Ecdysozoa</taxon>
        <taxon>Arthropoda</taxon>
        <taxon>Crustacea</taxon>
        <taxon>Multicrustacea</taxon>
        <taxon>Malacostraca</taxon>
        <taxon>Eumalacostraca</taxon>
        <taxon>Eucarida</taxon>
        <taxon>Euphausiacea</taxon>
        <taxon>Euphausiidae</taxon>
        <taxon>Meganyctiphanes</taxon>
    </lineage>
</organism>
<evidence type="ECO:0000256" key="3">
    <source>
        <dbReference type="ARBA" id="ARBA00022989"/>
    </source>
</evidence>
<feature type="non-terminal residue" evidence="8">
    <location>
        <position position="593"/>
    </location>
</feature>
<dbReference type="EMBL" id="CAXKWB010002656">
    <property type="protein sequence ID" value="CAL4067382.1"/>
    <property type="molecule type" value="Genomic_DNA"/>
</dbReference>
<dbReference type="GO" id="GO:0043069">
    <property type="term" value="P:negative regulation of programmed cell death"/>
    <property type="evidence" value="ECO:0007669"/>
    <property type="project" value="TreeGrafter"/>
</dbReference>
<evidence type="ECO:0000256" key="6">
    <source>
        <dbReference type="SAM" id="Phobius"/>
    </source>
</evidence>
<keyword evidence="4 6" id="KW-0472">Membrane</keyword>
<evidence type="ECO:0000256" key="2">
    <source>
        <dbReference type="ARBA" id="ARBA00022692"/>
    </source>
</evidence>
<gene>
    <name evidence="8" type="ORF">MNOR_LOCUS6440</name>
</gene>
<dbReference type="InterPro" id="IPR025256">
    <property type="entry name" value="TM7S3/TM198-like_dom"/>
</dbReference>
<evidence type="ECO:0000259" key="7">
    <source>
        <dbReference type="Pfam" id="PF13886"/>
    </source>
</evidence>
<feature type="non-terminal residue" evidence="8">
    <location>
        <position position="1"/>
    </location>
</feature>
<feature type="region of interest" description="Disordered" evidence="5">
    <location>
        <begin position="496"/>
        <end position="524"/>
    </location>
</feature>
<feature type="domain" description="TM7S3/TM198-like" evidence="7">
    <location>
        <begin position="216"/>
        <end position="422"/>
    </location>
</feature>
<dbReference type="Pfam" id="PF25992">
    <property type="entry name" value="Ig_TM7SF3_N"/>
    <property type="match status" value="1"/>
</dbReference>
<accession>A0AAV2PYW6</accession>
<feature type="transmembrane region" description="Helical" evidence="6">
    <location>
        <begin position="348"/>
        <end position="368"/>
    </location>
</feature>
<reference evidence="8 9" key="1">
    <citation type="submission" date="2024-05" db="EMBL/GenBank/DDBJ databases">
        <authorList>
            <person name="Wallberg A."/>
        </authorList>
    </citation>
    <scope>NUCLEOTIDE SEQUENCE [LARGE SCALE GENOMIC DNA]</scope>
</reference>
<dbReference type="PANTHER" id="PTHR15937:SF3">
    <property type="entry name" value="TRANSMEMBRANE 7 SUPERFAMILY MEMBER 3"/>
    <property type="match status" value="1"/>
</dbReference>
<feature type="region of interest" description="Disordered" evidence="5">
    <location>
        <begin position="546"/>
        <end position="579"/>
    </location>
</feature>
<evidence type="ECO:0000313" key="8">
    <source>
        <dbReference type="EMBL" id="CAL4067382.1"/>
    </source>
</evidence>
<feature type="transmembrane region" description="Helical" evidence="6">
    <location>
        <begin position="211"/>
        <end position="229"/>
    </location>
</feature>
<comment type="subcellular location">
    <subcellularLocation>
        <location evidence="1">Membrane</location>
        <topology evidence="1">Multi-pass membrane protein</topology>
    </subcellularLocation>
</comment>
<keyword evidence="2 6" id="KW-0812">Transmembrane</keyword>
<evidence type="ECO:0000256" key="1">
    <source>
        <dbReference type="ARBA" id="ARBA00004141"/>
    </source>
</evidence>
<dbReference type="PANTHER" id="PTHR15937">
    <property type="entry name" value="TRANSMEMBRANE 7 SUPERFAMILY MEMBER 3"/>
    <property type="match status" value="1"/>
</dbReference>
<dbReference type="AlphaFoldDB" id="A0AAV2PYW6"/>
<evidence type="ECO:0000313" key="9">
    <source>
        <dbReference type="Proteomes" id="UP001497623"/>
    </source>
</evidence>
<keyword evidence="3 6" id="KW-1133">Transmembrane helix</keyword>
<feature type="transmembrane region" description="Helical" evidence="6">
    <location>
        <begin position="291"/>
        <end position="315"/>
    </location>
</feature>
<feature type="transmembrane region" description="Helical" evidence="6">
    <location>
        <begin position="374"/>
        <end position="392"/>
    </location>
</feature>
<feature type="transmembrane region" description="Helical" evidence="6">
    <location>
        <begin position="264"/>
        <end position="284"/>
    </location>
</feature>
<feature type="transmembrane region" description="Helical" evidence="6">
    <location>
        <begin position="404"/>
        <end position="423"/>
    </location>
</feature>
<proteinExistence type="predicted"/>
<dbReference type="Pfam" id="PF13886">
    <property type="entry name" value="TM7S3_TM198"/>
    <property type="match status" value="1"/>
</dbReference>
<feature type="transmembrane region" description="Helical" evidence="6">
    <location>
        <begin position="321"/>
        <end position="341"/>
    </location>
</feature>
<keyword evidence="9" id="KW-1185">Reference proteome</keyword>